<dbReference type="AlphaFoldDB" id="A0AA88AGL7"/>
<protein>
    <submittedName>
        <fullName evidence="2">Uncharacterized protein</fullName>
    </submittedName>
</protein>
<sequence>MKRGSYEPRSKALSRFPTSSRQDMRRGKRVKLVDIDVDNNPMNLNFNASSMPVEVKKTTRSNDAKTSEYAFFKKLNEVAGQKFASHIVEGEPNRSSEFGLRNPSRSRENNSAVYNKDVRSSLLVENATPDVHTKKVCVTFEDVQRNQKDRDEDCHSLRLEDMGRGKRVKLVDIDVDNPVEVKKAVRSADVKTSEFAFFKKLKEDTSQRFASHIAHGEPNGFGLRNTSRARENNSVVNNGYKHVRSSLPVHNATPVNFISFNSPLGDAAETRKSDVNTKKNCATLEDVQWKQKDREEDSHFLRLEGNQQRYAEVFTRKRQKLNRWVTDVSFPEIDGLCSNGRDVVSVLLGRLIPESKDNNNAKDNKFGQVDTDDRCILAAYPESDIHCKQLQWMPTKHFTDLEFGPYLDEAIPLGRPNRTRERILYLDAPHNHDNNNHDWYSVGQSDTELLGGNWALSTERDLSFSFPFGRFRFIEPVKELNYLPPPNRYLVGNQSDTPTLEWDFDNNRVERDFARTFQDIETNAHPASLVPWVDKDKLNVGELFSISNIHFDEESGSSLPLSCVSSYHNHEYGVQILEDKEEVSLDSNRIPLTLSWSGNYSGPPKDWYNGTGFHHQEDWFMSKFVGRGHHNSQTEDHLSSRLVIDLGCKYFPISGFPQEHHSSPYRALEYPGNQRLESCPDDSNHEERHAHFGEESESDVSIHEWSSSCFQISLDRDEAFPLILDT</sequence>
<name>A0AA88AGL7_FICCA</name>
<evidence type="ECO:0000256" key="1">
    <source>
        <dbReference type="SAM" id="MobiDB-lite"/>
    </source>
</evidence>
<gene>
    <name evidence="2" type="ORF">TIFTF001_019552</name>
</gene>
<accession>A0AA88AGL7</accession>
<dbReference type="Gramene" id="FCD_00000372-RA">
    <property type="protein sequence ID" value="FCD_00000372-RA:cds"/>
    <property type="gene ID" value="FCD_00000372"/>
</dbReference>
<feature type="region of interest" description="Disordered" evidence="1">
    <location>
        <begin position="1"/>
        <end position="26"/>
    </location>
</feature>
<dbReference type="Proteomes" id="UP001187192">
    <property type="component" value="Unassembled WGS sequence"/>
</dbReference>
<organism evidence="2 3">
    <name type="scientific">Ficus carica</name>
    <name type="common">Common fig</name>
    <dbReference type="NCBI Taxonomy" id="3494"/>
    <lineage>
        <taxon>Eukaryota</taxon>
        <taxon>Viridiplantae</taxon>
        <taxon>Streptophyta</taxon>
        <taxon>Embryophyta</taxon>
        <taxon>Tracheophyta</taxon>
        <taxon>Spermatophyta</taxon>
        <taxon>Magnoliopsida</taxon>
        <taxon>eudicotyledons</taxon>
        <taxon>Gunneridae</taxon>
        <taxon>Pentapetalae</taxon>
        <taxon>rosids</taxon>
        <taxon>fabids</taxon>
        <taxon>Rosales</taxon>
        <taxon>Moraceae</taxon>
        <taxon>Ficeae</taxon>
        <taxon>Ficus</taxon>
    </lineage>
</organism>
<feature type="region of interest" description="Disordered" evidence="1">
    <location>
        <begin position="90"/>
        <end position="110"/>
    </location>
</feature>
<feature type="compositionally biased region" description="Basic and acidic residues" evidence="1">
    <location>
        <begin position="1"/>
        <end position="10"/>
    </location>
</feature>
<keyword evidence="3" id="KW-1185">Reference proteome</keyword>
<evidence type="ECO:0000313" key="3">
    <source>
        <dbReference type="Proteomes" id="UP001187192"/>
    </source>
</evidence>
<comment type="caution">
    <text evidence="2">The sequence shown here is derived from an EMBL/GenBank/DDBJ whole genome shotgun (WGS) entry which is preliminary data.</text>
</comment>
<reference evidence="2" key="1">
    <citation type="submission" date="2023-07" db="EMBL/GenBank/DDBJ databases">
        <title>draft genome sequence of fig (Ficus carica).</title>
        <authorList>
            <person name="Takahashi T."/>
            <person name="Nishimura K."/>
        </authorList>
    </citation>
    <scope>NUCLEOTIDE SEQUENCE</scope>
</reference>
<evidence type="ECO:0000313" key="2">
    <source>
        <dbReference type="EMBL" id="GMN50392.1"/>
    </source>
</evidence>
<proteinExistence type="predicted"/>
<dbReference type="EMBL" id="BTGU01000033">
    <property type="protein sequence ID" value="GMN50392.1"/>
    <property type="molecule type" value="Genomic_DNA"/>
</dbReference>